<dbReference type="InterPro" id="IPR051922">
    <property type="entry name" value="Bact_Sporulation_Assoc"/>
</dbReference>
<organism evidence="3 4">
    <name type="scientific">Anaerotignum neopropionicum</name>
    <dbReference type="NCBI Taxonomy" id="36847"/>
    <lineage>
        <taxon>Bacteria</taxon>
        <taxon>Bacillati</taxon>
        <taxon>Bacillota</taxon>
        <taxon>Clostridia</taxon>
        <taxon>Lachnospirales</taxon>
        <taxon>Anaerotignaceae</taxon>
        <taxon>Anaerotignum</taxon>
    </lineage>
</organism>
<evidence type="ECO:0000313" key="4">
    <source>
        <dbReference type="Proteomes" id="UP000070539"/>
    </source>
</evidence>
<dbReference type="GO" id="GO:0030435">
    <property type="term" value="P:sporulation resulting in formation of a cellular spore"/>
    <property type="evidence" value="ECO:0007669"/>
    <property type="project" value="InterPro"/>
</dbReference>
<dbReference type="Proteomes" id="UP000070539">
    <property type="component" value="Unassembled WGS sequence"/>
</dbReference>
<accession>A0A136WF92</accession>
<name>A0A136WF92_9FIRM</name>
<dbReference type="OrthoDB" id="9794671at2"/>
<keyword evidence="1" id="KW-0732">Signal</keyword>
<dbReference type="AlphaFoldDB" id="A0A136WF92"/>
<evidence type="ECO:0000256" key="1">
    <source>
        <dbReference type="SAM" id="SignalP"/>
    </source>
</evidence>
<evidence type="ECO:0000259" key="2">
    <source>
        <dbReference type="Pfam" id="PF08486"/>
    </source>
</evidence>
<dbReference type="STRING" id="36847.CLNEO_11890"/>
<dbReference type="Pfam" id="PF08486">
    <property type="entry name" value="SpoIID"/>
    <property type="match status" value="1"/>
</dbReference>
<feature type="chain" id="PRO_5007479384" evidence="1">
    <location>
        <begin position="29"/>
        <end position="539"/>
    </location>
</feature>
<dbReference type="EMBL" id="LRVM01000003">
    <property type="protein sequence ID" value="KXL53218.1"/>
    <property type="molecule type" value="Genomic_DNA"/>
</dbReference>
<evidence type="ECO:0000313" key="3">
    <source>
        <dbReference type="EMBL" id="KXL53218.1"/>
    </source>
</evidence>
<dbReference type="PANTHER" id="PTHR30032:SF4">
    <property type="entry name" value="AMIDASE ENHANCER"/>
    <property type="match status" value="1"/>
</dbReference>
<feature type="signal peptide" evidence="1">
    <location>
        <begin position="1"/>
        <end position="28"/>
    </location>
</feature>
<keyword evidence="4" id="KW-1185">Reference proteome</keyword>
<dbReference type="GO" id="GO:0030288">
    <property type="term" value="C:outer membrane-bounded periplasmic space"/>
    <property type="evidence" value="ECO:0007669"/>
    <property type="project" value="TreeGrafter"/>
</dbReference>
<dbReference type="PANTHER" id="PTHR30032">
    <property type="entry name" value="N-ACETYLMURAMOYL-L-ALANINE AMIDASE-RELATED"/>
    <property type="match status" value="1"/>
</dbReference>
<sequence>MNKKLKRLITMALTLGLTFSAMPQSAFAFEVPQVLRIGLESICKNKTTITLGGDELLIGTEKNGNFYKDGTISSKSGFTVNLCSGEYIAIDDEMAQEDASDLAYNLNRLNLKAYATYLGKDDWTVYVANSSVSEVEQASRYSASRERDFVGIRLDTSGEALLFPKDANTVFMGTAKEDTFIISGKSYRGMLTFAINGLAMTAVNIVELEDYLYGVVPAEMPQSYEMEALKAQAIAARTYAMTMLNTHISLGYQLCDTTNCQVYNGYSGEAARTTQAVNATAGEVACYNGKPIEAYFSASTGGYTENSENVWYNALPYLKAVPEIAEDGDNTWAVTLTLDDLDALLSTKGANIGRAQDIVITKLSTGGRIQEMQIVGSTGSKTLTKEDIRTYFSAASCGSLPGKMFTINGKGGEIGVYSGSLGKTTSSTQASTAVSGSLAAAAAKNGIIAKTEGALSSISGKNISVFGGSSAVVNTTQSSEYEVYSVNISTVKNGRFVIEGVGRGHGVGLSQKGAQAMAKLGYTYDEILKYYYTGITIEG</sequence>
<dbReference type="InterPro" id="IPR013693">
    <property type="entry name" value="SpoIID/LytB_N"/>
</dbReference>
<proteinExistence type="predicted"/>
<reference evidence="3 4" key="1">
    <citation type="submission" date="2016-01" db="EMBL/GenBank/DDBJ databases">
        <title>Genome sequence of Clostridium neopropionicum X4, DSM-3847.</title>
        <authorList>
            <person name="Poehlein A."/>
            <person name="Beck M.H."/>
            <person name="Bengelsdorf F.R."/>
            <person name="Daniel R."/>
            <person name="Duerre P."/>
        </authorList>
    </citation>
    <scope>NUCLEOTIDE SEQUENCE [LARGE SCALE GENOMIC DNA]</scope>
    <source>
        <strain evidence="3 4">DSM-3847</strain>
    </source>
</reference>
<feature type="domain" description="Sporulation stage II protein D amidase enhancer LytB N-terminal" evidence="2">
    <location>
        <begin position="200"/>
        <end position="287"/>
    </location>
</feature>
<protein>
    <submittedName>
        <fullName evidence="3">Amidase enhancer</fullName>
    </submittedName>
</protein>
<dbReference type="NCBIfam" id="TIGR02669">
    <property type="entry name" value="SpoIID_LytB"/>
    <property type="match status" value="1"/>
</dbReference>
<dbReference type="RefSeq" id="WP_066085968.1">
    <property type="nucleotide sequence ID" value="NZ_LRVM01000003.1"/>
</dbReference>
<dbReference type="InterPro" id="IPR013486">
    <property type="entry name" value="SpoIID/LytB"/>
</dbReference>
<gene>
    <name evidence="3" type="primary">lytB_3</name>
    <name evidence="3" type="ORF">CLNEO_11890</name>
</gene>
<comment type="caution">
    <text evidence="3">The sequence shown here is derived from an EMBL/GenBank/DDBJ whole genome shotgun (WGS) entry which is preliminary data.</text>
</comment>